<dbReference type="Gene3D" id="3.40.50.720">
    <property type="entry name" value="NAD(P)-binding Rossmann-like Domain"/>
    <property type="match status" value="1"/>
</dbReference>
<dbReference type="InterPro" id="IPR003710">
    <property type="entry name" value="ApbA"/>
</dbReference>
<organism evidence="14 15">
    <name type="scientific">Agreia bicolorata</name>
    <dbReference type="NCBI Taxonomy" id="110935"/>
    <lineage>
        <taxon>Bacteria</taxon>
        <taxon>Bacillati</taxon>
        <taxon>Actinomycetota</taxon>
        <taxon>Actinomycetes</taxon>
        <taxon>Micrococcales</taxon>
        <taxon>Microbacteriaceae</taxon>
        <taxon>Agreia</taxon>
    </lineage>
</organism>
<evidence type="ECO:0000259" key="13">
    <source>
        <dbReference type="Pfam" id="PF08546"/>
    </source>
</evidence>
<dbReference type="InterPro" id="IPR013752">
    <property type="entry name" value="KPA_reductase"/>
</dbReference>
<accession>A0A1T4X9L6</accession>
<evidence type="ECO:0000259" key="12">
    <source>
        <dbReference type="Pfam" id="PF02558"/>
    </source>
</evidence>
<dbReference type="EC" id="1.1.1.169" evidence="4 11"/>
<evidence type="ECO:0000256" key="11">
    <source>
        <dbReference type="RuleBase" id="RU362068"/>
    </source>
</evidence>
<comment type="function">
    <text evidence="1 11">Catalyzes the NADPH-dependent reduction of ketopantoate into pantoic acid.</text>
</comment>
<evidence type="ECO:0000256" key="10">
    <source>
        <dbReference type="ARBA" id="ARBA00048793"/>
    </source>
</evidence>
<keyword evidence="7 11" id="KW-0521">NADP</keyword>
<evidence type="ECO:0000256" key="4">
    <source>
        <dbReference type="ARBA" id="ARBA00013014"/>
    </source>
</evidence>
<feature type="domain" description="Ketopantoate reductase C-terminal" evidence="13">
    <location>
        <begin position="172"/>
        <end position="314"/>
    </location>
</feature>
<dbReference type="InterPro" id="IPR050838">
    <property type="entry name" value="Ketopantoate_reductase"/>
</dbReference>
<dbReference type="InterPro" id="IPR013332">
    <property type="entry name" value="KPR_N"/>
</dbReference>
<evidence type="ECO:0000256" key="7">
    <source>
        <dbReference type="ARBA" id="ARBA00022857"/>
    </source>
</evidence>
<dbReference type="Pfam" id="PF02558">
    <property type="entry name" value="ApbA"/>
    <property type="match status" value="1"/>
</dbReference>
<dbReference type="InterPro" id="IPR013328">
    <property type="entry name" value="6PGD_dom2"/>
</dbReference>
<feature type="domain" description="Ketopantoate reductase N-terminal" evidence="12">
    <location>
        <begin position="3"/>
        <end position="145"/>
    </location>
</feature>
<dbReference type="AlphaFoldDB" id="A0A1T4X9L6"/>
<comment type="similarity">
    <text evidence="3 11">Belongs to the ketopantoate reductase family.</text>
</comment>
<dbReference type="GO" id="GO:0005737">
    <property type="term" value="C:cytoplasm"/>
    <property type="evidence" value="ECO:0007669"/>
    <property type="project" value="TreeGrafter"/>
</dbReference>
<evidence type="ECO:0000256" key="8">
    <source>
        <dbReference type="ARBA" id="ARBA00023002"/>
    </source>
</evidence>
<dbReference type="SUPFAM" id="SSF48179">
    <property type="entry name" value="6-phosphogluconate dehydrogenase C-terminal domain-like"/>
    <property type="match status" value="1"/>
</dbReference>
<evidence type="ECO:0000256" key="3">
    <source>
        <dbReference type="ARBA" id="ARBA00007870"/>
    </source>
</evidence>
<dbReference type="InterPro" id="IPR008927">
    <property type="entry name" value="6-PGluconate_DH-like_C_sf"/>
</dbReference>
<dbReference type="GO" id="GO:0015940">
    <property type="term" value="P:pantothenate biosynthetic process"/>
    <property type="evidence" value="ECO:0007669"/>
    <property type="project" value="UniProtKB-UniPathway"/>
</dbReference>
<evidence type="ECO:0000256" key="5">
    <source>
        <dbReference type="ARBA" id="ARBA00019465"/>
    </source>
</evidence>
<protein>
    <recommendedName>
        <fullName evidence="5 11">2-dehydropantoate 2-reductase</fullName>
        <ecNumber evidence="4 11">1.1.1.169</ecNumber>
    </recommendedName>
    <alternativeName>
        <fullName evidence="9 11">Ketopantoate reductase</fullName>
    </alternativeName>
</protein>
<dbReference type="GO" id="GO:0008677">
    <property type="term" value="F:2-dehydropantoate 2-reductase activity"/>
    <property type="evidence" value="ECO:0007669"/>
    <property type="project" value="UniProtKB-EC"/>
</dbReference>
<dbReference type="GO" id="GO:0050661">
    <property type="term" value="F:NADP binding"/>
    <property type="evidence" value="ECO:0007669"/>
    <property type="project" value="TreeGrafter"/>
</dbReference>
<evidence type="ECO:0000313" key="14">
    <source>
        <dbReference type="EMBL" id="SKA86147.1"/>
    </source>
</evidence>
<dbReference type="InterPro" id="IPR036291">
    <property type="entry name" value="NAD(P)-bd_dom_sf"/>
</dbReference>
<dbReference type="NCBIfam" id="TIGR00745">
    <property type="entry name" value="apbA_panE"/>
    <property type="match status" value="1"/>
</dbReference>
<evidence type="ECO:0000256" key="6">
    <source>
        <dbReference type="ARBA" id="ARBA00022655"/>
    </source>
</evidence>
<dbReference type="Pfam" id="PF08546">
    <property type="entry name" value="ApbA_C"/>
    <property type="match status" value="1"/>
</dbReference>
<evidence type="ECO:0000256" key="1">
    <source>
        <dbReference type="ARBA" id="ARBA00002919"/>
    </source>
</evidence>
<dbReference type="PANTHER" id="PTHR43765">
    <property type="entry name" value="2-DEHYDROPANTOATE 2-REDUCTASE-RELATED"/>
    <property type="match status" value="1"/>
</dbReference>
<evidence type="ECO:0000256" key="2">
    <source>
        <dbReference type="ARBA" id="ARBA00004994"/>
    </source>
</evidence>
<gene>
    <name evidence="14" type="ORF">SAMN06295879_0880</name>
</gene>
<dbReference type="Gene3D" id="1.10.1040.10">
    <property type="entry name" value="N-(1-d-carboxylethyl)-l-norvaline Dehydrogenase, domain 2"/>
    <property type="match status" value="1"/>
</dbReference>
<evidence type="ECO:0000313" key="15">
    <source>
        <dbReference type="Proteomes" id="UP000189735"/>
    </source>
</evidence>
<proteinExistence type="inferred from homology"/>
<dbReference type="PANTHER" id="PTHR43765:SF2">
    <property type="entry name" value="2-DEHYDROPANTOATE 2-REDUCTASE"/>
    <property type="match status" value="1"/>
</dbReference>
<keyword evidence="8 11" id="KW-0560">Oxidoreductase</keyword>
<comment type="pathway">
    <text evidence="2 11">Cofactor biosynthesis; (R)-pantothenate biosynthesis; (R)-pantoate from 3-methyl-2-oxobutanoate: step 2/2.</text>
</comment>
<dbReference type="RefSeq" id="WP_078713488.1">
    <property type="nucleotide sequence ID" value="NZ_FUYG01000002.1"/>
</dbReference>
<dbReference type="UniPathway" id="UPA00028">
    <property type="reaction ID" value="UER00004"/>
</dbReference>
<comment type="catalytic activity">
    <reaction evidence="10 11">
        <text>(R)-pantoate + NADP(+) = 2-dehydropantoate + NADPH + H(+)</text>
        <dbReference type="Rhea" id="RHEA:16233"/>
        <dbReference type="ChEBI" id="CHEBI:11561"/>
        <dbReference type="ChEBI" id="CHEBI:15378"/>
        <dbReference type="ChEBI" id="CHEBI:15980"/>
        <dbReference type="ChEBI" id="CHEBI:57783"/>
        <dbReference type="ChEBI" id="CHEBI:58349"/>
        <dbReference type="EC" id="1.1.1.169"/>
    </reaction>
</comment>
<dbReference type="Proteomes" id="UP000189735">
    <property type="component" value="Unassembled WGS sequence"/>
</dbReference>
<evidence type="ECO:0000256" key="9">
    <source>
        <dbReference type="ARBA" id="ARBA00032024"/>
    </source>
</evidence>
<name>A0A1T4X9L6_9MICO</name>
<reference evidence="15" key="1">
    <citation type="submission" date="2017-02" db="EMBL/GenBank/DDBJ databases">
        <authorList>
            <person name="Varghese N."/>
            <person name="Submissions S."/>
        </authorList>
    </citation>
    <scope>NUCLEOTIDE SEQUENCE [LARGE SCALE GENOMIC DNA]</scope>
    <source>
        <strain evidence="15">VKM Ac-2052</strain>
    </source>
</reference>
<dbReference type="SUPFAM" id="SSF51735">
    <property type="entry name" value="NAD(P)-binding Rossmann-fold domains"/>
    <property type="match status" value="1"/>
</dbReference>
<sequence length="333" mass="34762">MRIAVIGAGAIGGTIAALLDRAGHDVAITARGEQLETIRASGLRVSGGWGEHTARPRASAVLDVPPELAFVCTKAQDAAGAITANAEWLSGIPVVIVQNGLDGVRIAEELLPDSPIIGAIAVYAASYLRAGSIDVTAAGPTIIGTDDPTRRDIAAYVSSALGAAMPTQLVADFRGAQWSKLIVNQVNAMPAITGLSAQATLVHPVLGRIVTASMREAVRIGFATGVRFASLQGLSQLLLRAFAMAPISVGRVLPRVMASRMGDTPNPGSTLQSIRRGQPTEIDYLNGAVVRAARASRLAAPINEALTDLVHRVEKSSDFLEVEEVAAVFRRIN</sequence>
<keyword evidence="6 11" id="KW-0566">Pantothenate biosynthesis</keyword>
<dbReference type="EMBL" id="FUYG01000002">
    <property type="protein sequence ID" value="SKA86147.1"/>
    <property type="molecule type" value="Genomic_DNA"/>
</dbReference>